<evidence type="ECO:0000313" key="3">
    <source>
        <dbReference type="EMBL" id="HGQ76820.1"/>
    </source>
</evidence>
<dbReference type="KEGG" id="fng:JM64_05390"/>
<dbReference type="InterPro" id="IPR016181">
    <property type="entry name" value="Acyl_CoA_acyltransferase"/>
</dbReference>
<name>A0A172T3B0_FERPE</name>
<dbReference type="CDD" id="cd04301">
    <property type="entry name" value="NAT_SF"/>
    <property type="match status" value="1"/>
</dbReference>
<reference evidence="3" key="2">
    <citation type="journal article" date="2020" name="mSystems">
        <title>Genome- and Community-Level Interaction Insights into Carbon Utilization and Element Cycling Functions of Hydrothermarchaeota in Hydrothermal Sediment.</title>
        <authorList>
            <person name="Zhou Z."/>
            <person name="Liu Y."/>
            <person name="Xu W."/>
            <person name="Pan J."/>
            <person name="Luo Z.H."/>
            <person name="Li M."/>
        </authorList>
    </citation>
    <scope>NUCLEOTIDE SEQUENCE [LARGE SCALE GENOMIC DNA]</scope>
    <source>
        <strain evidence="4">SpSt-604</strain>
        <strain evidence="3">SpSt-640</strain>
    </source>
</reference>
<dbReference type="Proteomes" id="UP000077096">
    <property type="component" value="Chromosome"/>
</dbReference>
<dbReference type="Gene3D" id="3.40.630.30">
    <property type="match status" value="1"/>
</dbReference>
<reference evidence="2 5" key="1">
    <citation type="submission" date="2014-08" db="EMBL/GenBank/DDBJ databases">
        <title>Fervidobacterium pennivorans DYC genome.</title>
        <authorList>
            <person name="Wushke S."/>
        </authorList>
    </citation>
    <scope>NUCLEOTIDE SEQUENCE [LARGE SCALE GENOMIC DNA]</scope>
    <source>
        <strain evidence="2 5">DYC</strain>
    </source>
</reference>
<sequence>MRMEGKLATLRPIEVTDAKKFVELINDERTKDYLSGVFPINEFMEEEWIKKNAITHNAVNFAIEVGGYLVGSTGLMAIDWVARSAEYGIAIFDPAYWDKGIGTEVTHMMLRYAFEYLNLNRVWLRVFENNQRAIRVYEKCGFIQEGRMRQARYLKGQYIDVIIMGILSDEYWRMKSEF</sequence>
<dbReference type="EMBL" id="DTBH01000061">
    <property type="protein sequence ID" value="HGQ76820.1"/>
    <property type="molecule type" value="Genomic_DNA"/>
</dbReference>
<dbReference type="SUPFAM" id="SSF55729">
    <property type="entry name" value="Acyl-CoA N-acyltransferases (Nat)"/>
    <property type="match status" value="1"/>
</dbReference>
<keyword evidence="2" id="KW-0808">Transferase</keyword>
<dbReference type="PANTHER" id="PTHR43415">
    <property type="entry name" value="SPERMIDINE N(1)-ACETYLTRANSFERASE"/>
    <property type="match status" value="1"/>
</dbReference>
<dbReference type="Pfam" id="PF13302">
    <property type="entry name" value="Acetyltransf_3"/>
    <property type="match status" value="1"/>
</dbReference>
<dbReference type="PANTHER" id="PTHR43415:SF3">
    <property type="entry name" value="GNAT-FAMILY ACETYLTRANSFERASE"/>
    <property type="match status" value="1"/>
</dbReference>
<evidence type="ECO:0000313" key="4">
    <source>
        <dbReference type="EMBL" id="HGU42855.1"/>
    </source>
</evidence>
<dbReference type="EMBL" id="CP011393">
    <property type="protein sequence ID" value="ANE41460.1"/>
    <property type="molecule type" value="Genomic_DNA"/>
</dbReference>
<dbReference type="AlphaFoldDB" id="A0A172T3B0"/>
<evidence type="ECO:0000313" key="5">
    <source>
        <dbReference type="Proteomes" id="UP000077096"/>
    </source>
</evidence>
<dbReference type="GO" id="GO:0016747">
    <property type="term" value="F:acyltransferase activity, transferring groups other than amino-acyl groups"/>
    <property type="evidence" value="ECO:0007669"/>
    <property type="project" value="InterPro"/>
</dbReference>
<feature type="domain" description="N-acetyltransferase" evidence="1">
    <location>
        <begin position="8"/>
        <end position="160"/>
    </location>
</feature>
<dbReference type="InterPro" id="IPR000182">
    <property type="entry name" value="GNAT_dom"/>
</dbReference>
<dbReference type="EMBL" id="DSZT01000263">
    <property type="protein sequence ID" value="HGU42855.1"/>
    <property type="molecule type" value="Genomic_DNA"/>
</dbReference>
<proteinExistence type="predicted"/>
<protein>
    <submittedName>
        <fullName evidence="2">GCN5 family acetyltransferase</fullName>
    </submittedName>
    <submittedName>
        <fullName evidence="3">N-acetyltransferase</fullName>
    </submittedName>
</protein>
<accession>A0A172T3B0</accession>
<dbReference type="PATRIC" id="fig|93466.3.peg.1141"/>
<organism evidence="2 5">
    <name type="scientific">Fervidobacterium pennivorans</name>
    <dbReference type="NCBI Taxonomy" id="93466"/>
    <lineage>
        <taxon>Bacteria</taxon>
        <taxon>Thermotogati</taxon>
        <taxon>Thermotogota</taxon>
        <taxon>Thermotogae</taxon>
        <taxon>Thermotogales</taxon>
        <taxon>Fervidobacteriaceae</taxon>
        <taxon>Fervidobacterium</taxon>
    </lineage>
</organism>
<dbReference type="PROSITE" id="PS51186">
    <property type="entry name" value="GNAT"/>
    <property type="match status" value="1"/>
</dbReference>
<dbReference type="OrthoDB" id="9795206at2"/>
<evidence type="ECO:0000259" key="1">
    <source>
        <dbReference type="PROSITE" id="PS51186"/>
    </source>
</evidence>
<gene>
    <name evidence="4" type="ORF">ENT72_08105</name>
    <name evidence="3" type="ORF">ENU12_02620</name>
    <name evidence="2" type="ORF">JM64_05390</name>
</gene>
<evidence type="ECO:0000313" key="2">
    <source>
        <dbReference type="EMBL" id="ANE41460.1"/>
    </source>
</evidence>